<dbReference type="EMBL" id="JARJLG010000246">
    <property type="protein sequence ID" value="KAJ7723486.1"/>
    <property type="molecule type" value="Genomic_DNA"/>
</dbReference>
<proteinExistence type="predicted"/>
<evidence type="ECO:0000313" key="3">
    <source>
        <dbReference type="EMBL" id="KAJ7723486.1"/>
    </source>
</evidence>
<organism evidence="3 4">
    <name type="scientific">Mycena maculata</name>
    <dbReference type="NCBI Taxonomy" id="230809"/>
    <lineage>
        <taxon>Eukaryota</taxon>
        <taxon>Fungi</taxon>
        <taxon>Dikarya</taxon>
        <taxon>Basidiomycota</taxon>
        <taxon>Agaricomycotina</taxon>
        <taxon>Agaricomycetes</taxon>
        <taxon>Agaricomycetidae</taxon>
        <taxon>Agaricales</taxon>
        <taxon>Marasmiineae</taxon>
        <taxon>Mycenaceae</taxon>
        <taxon>Mycena</taxon>
    </lineage>
</organism>
<keyword evidence="1" id="KW-0472">Membrane</keyword>
<evidence type="ECO:0008006" key="5">
    <source>
        <dbReference type="Google" id="ProtNLM"/>
    </source>
</evidence>
<dbReference type="AlphaFoldDB" id="A0AAD7HMX9"/>
<protein>
    <recommendedName>
        <fullName evidence="5">Extracellular membrane protein CFEM domain-containing protein</fullName>
    </recommendedName>
</protein>
<sequence length="162" mass="16556">MRLLAHLFGPVGIHSLAALAPVFLLSSPASALVAPRNINATLVPTACAPVCQPALSAQSTCGSNFTCLCTNANGNNFAACMDCVVGPNPGTLAQSAGQNVLSDFVGKCAQNNDPISSLTLSVATPTASASVEKSNAAMHAPHSFVSVIVTFQFIFLVAWVLL</sequence>
<evidence type="ECO:0000256" key="1">
    <source>
        <dbReference type="SAM" id="Phobius"/>
    </source>
</evidence>
<keyword evidence="4" id="KW-1185">Reference proteome</keyword>
<feature type="chain" id="PRO_5042098776" description="Extracellular membrane protein CFEM domain-containing protein" evidence="2">
    <location>
        <begin position="32"/>
        <end position="162"/>
    </location>
</feature>
<evidence type="ECO:0000313" key="4">
    <source>
        <dbReference type="Proteomes" id="UP001215280"/>
    </source>
</evidence>
<evidence type="ECO:0000256" key="2">
    <source>
        <dbReference type="SAM" id="SignalP"/>
    </source>
</evidence>
<dbReference type="Proteomes" id="UP001215280">
    <property type="component" value="Unassembled WGS sequence"/>
</dbReference>
<comment type="caution">
    <text evidence="3">The sequence shown here is derived from an EMBL/GenBank/DDBJ whole genome shotgun (WGS) entry which is preliminary data.</text>
</comment>
<gene>
    <name evidence="3" type="ORF">DFH07DRAFT_277768</name>
</gene>
<reference evidence="3" key="1">
    <citation type="submission" date="2023-03" db="EMBL/GenBank/DDBJ databases">
        <title>Massive genome expansion in bonnet fungi (Mycena s.s.) driven by repeated elements and novel gene families across ecological guilds.</title>
        <authorList>
            <consortium name="Lawrence Berkeley National Laboratory"/>
            <person name="Harder C.B."/>
            <person name="Miyauchi S."/>
            <person name="Viragh M."/>
            <person name="Kuo A."/>
            <person name="Thoen E."/>
            <person name="Andreopoulos B."/>
            <person name="Lu D."/>
            <person name="Skrede I."/>
            <person name="Drula E."/>
            <person name="Henrissat B."/>
            <person name="Morin E."/>
            <person name="Kohler A."/>
            <person name="Barry K."/>
            <person name="LaButti K."/>
            <person name="Morin E."/>
            <person name="Salamov A."/>
            <person name="Lipzen A."/>
            <person name="Mereny Z."/>
            <person name="Hegedus B."/>
            <person name="Baldrian P."/>
            <person name="Stursova M."/>
            <person name="Weitz H."/>
            <person name="Taylor A."/>
            <person name="Grigoriev I.V."/>
            <person name="Nagy L.G."/>
            <person name="Martin F."/>
            <person name="Kauserud H."/>
        </authorList>
    </citation>
    <scope>NUCLEOTIDE SEQUENCE</scope>
    <source>
        <strain evidence="3">CBHHK188m</strain>
    </source>
</reference>
<feature type="transmembrane region" description="Helical" evidence="1">
    <location>
        <begin position="143"/>
        <end position="161"/>
    </location>
</feature>
<keyword evidence="1" id="KW-1133">Transmembrane helix</keyword>
<keyword evidence="1" id="KW-0812">Transmembrane</keyword>
<feature type="signal peptide" evidence="2">
    <location>
        <begin position="1"/>
        <end position="31"/>
    </location>
</feature>
<keyword evidence="2" id="KW-0732">Signal</keyword>
<name>A0AAD7HMX9_9AGAR</name>
<accession>A0AAD7HMX9</accession>